<feature type="transmembrane region" description="Helical" evidence="7">
    <location>
        <begin position="131"/>
        <end position="150"/>
    </location>
</feature>
<dbReference type="PROSITE" id="PS50850">
    <property type="entry name" value="MFS"/>
    <property type="match status" value="1"/>
</dbReference>
<protein>
    <submittedName>
        <fullName evidence="9">Transporter, major facilitator family protein</fullName>
    </submittedName>
</protein>
<feature type="transmembrane region" description="Helical" evidence="7">
    <location>
        <begin position="202"/>
        <end position="225"/>
    </location>
</feature>
<feature type="transmembrane region" description="Helical" evidence="7">
    <location>
        <begin position="102"/>
        <end position="119"/>
    </location>
</feature>
<name>A0A0R2F1D9_9LACO</name>
<gene>
    <name evidence="9" type="ORF">FD14_GL002425</name>
</gene>
<dbReference type="RefSeq" id="WP_057152327.1">
    <property type="nucleotide sequence ID" value="NZ_AYZM01000167.1"/>
</dbReference>
<dbReference type="Proteomes" id="UP000051442">
    <property type="component" value="Unassembled WGS sequence"/>
</dbReference>
<evidence type="ECO:0000259" key="8">
    <source>
        <dbReference type="PROSITE" id="PS50850"/>
    </source>
</evidence>
<accession>A0A0R2F1D9</accession>
<organism evidence="9 10">
    <name type="scientific">Secundilactobacillus similis DSM 23365 = JCM 2765</name>
    <dbReference type="NCBI Taxonomy" id="1423804"/>
    <lineage>
        <taxon>Bacteria</taxon>
        <taxon>Bacillati</taxon>
        <taxon>Bacillota</taxon>
        <taxon>Bacilli</taxon>
        <taxon>Lactobacillales</taxon>
        <taxon>Lactobacillaceae</taxon>
        <taxon>Secundilactobacillus</taxon>
    </lineage>
</organism>
<evidence type="ECO:0000313" key="9">
    <source>
        <dbReference type="EMBL" id="KRN18036.1"/>
    </source>
</evidence>
<evidence type="ECO:0000256" key="3">
    <source>
        <dbReference type="ARBA" id="ARBA00022475"/>
    </source>
</evidence>
<evidence type="ECO:0000256" key="4">
    <source>
        <dbReference type="ARBA" id="ARBA00022692"/>
    </source>
</evidence>
<dbReference type="InterPro" id="IPR020846">
    <property type="entry name" value="MFS_dom"/>
</dbReference>
<feature type="transmembrane region" description="Helical" evidence="7">
    <location>
        <begin position="328"/>
        <end position="355"/>
    </location>
</feature>
<dbReference type="InterPro" id="IPR050189">
    <property type="entry name" value="MFS_Efflux_Transporters"/>
</dbReference>
<dbReference type="EMBL" id="AYZM01000167">
    <property type="protein sequence ID" value="KRN18036.1"/>
    <property type="molecule type" value="Genomic_DNA"/>
</dbReference>
<comment type="caution">
    <text evidence="9">The sequence shown here is derived from an EMBL/GenBank/DDBJ whole genome shotgun (WGS) entry which is preliminary data.</text>
</comment>
<keyword evidence="4 7" id="KW-0812">Transmembrane</keyword>
<feature type="domain" description="Major facilitator superfamily (MFS) profile" evidence="8">
    <location>
        <begin position="7"/>
        <end position="390"/>
    </location>
</feature>
<dbReference type="InterPro" id="IPR011701">
    <property type="entry name" value="MFS"/>
</dbReference>
<dbReference type="PROSITE" id="PS51257">
    <property type="entry name" value="PROKAR_LIPOPROTEIN"/>
    <property type="match status" value="1"/>
</dbReference>
<dbReference type="Pfam" id="PF07690">
    <property type="entry name" value="MFS_1"/>
    <property type="match status" value="1"/>
</dbReference>
<dbReference type="SUPFAM" id="SSF103473">
    <property type="entry name" value="MFS general substrate transporter"/>
    <property type="match status" value="1"/>
</dbReference>
<dbReference type="PANTHER" id="PTHR43124">
    <property type="entry name" value="PURINE EFFLUX PUMP PBUE"/>
    <property type="match status" value="1"/>
</dbReference>
<feature type="transmembrane region" description="Helical" evidence="7">
    <location>
        <begin position="9"/>
        <end position="30"/>
    </location>
</feature>
<evidence type="ECO:0000256" key="1">
    <source>
        <dbReference type="ARBA" id="ARBA00004651"/>
    </source>
</evidence>
<dbReference type="GO" id="GO:0022857">
    <property type="term" value="F:transmembrane transporter activity"/>
    <property type="evidence" value="ECO:0007669"/>
    <property type="project" value="InterPro"/>
</dbReference>
<feature type="transmembrane region" description="Helical" evidence="7">
    <location>
        <begin position="74"/>
        <end position="96"/>
    </location>
</feature>
<dbReference type="AlphaFoldDB" id="A0A0R2F1D9"/>
<keyword evidence="6 7" id="KW-0472">Membrane</keyword>
<keyword evidence="3" id="KW-1003">Cell membrane</keyword>
<evidence type="ECO:0000256" key="5">
    <source>
        <dbReference type="ARBA" id="ARBA00022989"/>
    </source>
</evidence>
<dbReference type="PANTHER" id="PTHR43124:SF3">
    <property type="entry name" value="CHLORAMPHENICOL EFFLUX PUMP RV0191"/>
    <property type="match status" value="1"/>
</dbReference>
<keyword evidence="2" id="KW-0813">Transport</keyword>
<keyword evidence="5 7" id="KW-1133">Transmembrane helix</keyword>
<dbReference type="InterPro" id="IPR036259">
    <property type="entry name" value="MFS_trans_sf"/>
</dbReference>
<reference evidence="9 10" key="1">
    <citation type="journal article" date="2015" name="Genome Announc.">
        <title>Expanding the biotechnology potential of lactobacilli through comparative genomics of 213 strains and associated genera.</title>
        <authorList>
            <person name="Sun Z."/>
            <person name="Harris H.M."/>
            <person name="McCann A."/>
            <person name="Guo C."/>
            <person name="Argimon S."/>
            <person name="Zhang W."/>
            <person name="Yang X."/>
            <person name="Jeffery I.B."/>
            <person name="Cooney J.C."/>
            <person name="Kagawa T.F."/>
            <person name="Liu W."/>
            <person name="Song Y."/>
            <person name="Salvetti E."/>
            <person name="Wrobel A."/>
            <person name="Rasinkangas P."/>
            <person name="Parkhill J."/>
            <person name="Rea M.C."/>
            <person name="O'Sullivan O."/>
            <person name="Ritari J."/>
            <person name="Douillard F.P."/>
            <person name="Paul Ross R."/>
            <person name="Yang R."/>
            <person name="Briner A.E."/>
            <person name="Felis G.E."/>
            <person name="de Vos W.M."/>
            <person name="Barrangou R."/>
            <person name="Klaenhammer T.R."/>
            <person name="Caufield P.W."/>
            <person name="Cui Y."/>
            <person name="Zhang H."/>
            <person name="O'Toole P.W."/>
        </authorList>
    </citation>
    <scope>NUCLEOTIDE SEQUENCE [LARGE SCALE GENOMIC DNA]</scope>
    <source>
        <strain evidence="9 10">DSM 23365</strain>
    </source>
</reference>
<sequence length="397" mass="43774">MHAFKFRAIILVAIAFILGCNEFIIVGILNDVGHQFNVPVASVGYLVTVFALVYAISTPFITLFVGRYSYFKSLMVLMVIFILSNTFSGLASSFFWLTVSRILTALVAGVIISLTITIANQIAPLDKRPWLIAWVFSGFSIASVFGVPIGTWISTTFTWRDSFWAITIVSLLTLALAYFSLPHKMSQETGNLRDQLALLKDHRIQVAITLPFFGSGGIYVFYTYLRPTLTTLLHFSTQSLSLLLFIYGLTAIVSNQLSGQIAQHGSLKLMPKVYAIEAILLFILPLVTGLQWVALAVVFCLGITMYLLNSPIQLHFLMVAEQDYPQSIVLASSLNSIFFNFGISLGSATGALVVTHLGLNWIGWGGAVYIAVAMVLVIWLNRLNARKPIKVTSHESL</sequence>
<dbReference type="OrthoDB" id="9788453at2"/>
<feature type="transmembrane region" description="Helical" evidence="7">
    <location>
        <begin position="162"/>
        <end position="181"/>
    </location>
</feature>
<evidence type="ECO:0000256" key="7">
    <source>
        <dbReference type="SAM" id="Phobius"/>
    </source>
</evidence>
<dbReference type="PATRIC" id="fig|1423804.4.peg.2623"/>
<evidence type="ECO:0000256" key="2">
    <source>
        <dbReference type="ARBA" id="ARBA00022448"/>
    </source>
</evidence>
<feature type="transmembrane region" description="Helical" evidence="7">
    <location>
        <begin position="42"/>
        <end position="65"/>
    </location>
</feature>
<dbReference type="GO" id="GO:0005886">
    <property type="term" value="C:plasma membrane"/>
    <property type="evidence" value="ECO:0007669"/>
    <property type="project" value="UniProtKB-SubCell"/>
</dbReference>
<feature type="transmembrane region" description="Helical" evidence="7">
    <location>
        <begin position="231"/>
        <end position="253"/>
    </location>
</feature>
<feature type="transmembrane region" description="Helical" evidence="7">
    <location>
        <begin position="290"/>
        <end position="308"/>
    </location>
</feature>
<comment type="subcellular location">
    <subcellularLocation>
        <location evidence="1">Cell membrane</location>
        <topology evidence="1">Multi-pass membrane protein</topology>
    </subcellularLocation>
</comment>
<proteinExistence type="predicted"/>
<evidence type="ECO:0000313" key="10">
    <source>
        <dbReference type="Proteomes" id="UP000051442"/>
    </source>
</evidence>
<evidence type="ECO:0000256" key="6">
    <source>
        <dbReference type="ARBA" id="ARBA00023136"/>
    </source>
</evidence>
<feature type="transmembrane region" description="Helical" evidence="7">
    <location>
        <begin position="361"/>
        <end position="380"/>
    </location>
</feature>
<dbReference type="Gene3D" id="1.20.1250.20">
    <property type="entry name" value="MFS general substrate transporter like domains"/>
    <property type="match status" value="1"/>
</dbReference>
<keyword evidence="10" id="KW-1185">Reference proteome</keyword>
<dbReference type="CDD" id="cd17324">
    <property type="entry name" value="MFS_NepI_like"/>
    <property type="match status" value="1"/>
</dbReference>